<evidence type="ECO:0000313" key="1">
    <source>
        <dbReference type="EMBL" id="QDA61750.1"/>
    </source>
</evidence>
<reference evidence="1 2" key="1">
    <citation type="submission" date="2019-06" db="EMBL/GenBank/DDBJ databases">
        <authorList>
            <person name="Srinivasan S."/>
        </authorList>
    </citation>
    <scope>NUCLEOTIDE SEQUENCE [LARGE SCALE GENOMIC DNA]</scope>
    <source>
        <strain evidence="1 2">17J68-5</strain>
    </source>
</reference>
<keyword evidence="2" id="KW-1185">Reference proteome</keyword>
<sequence length="110" mass="12247">MAKQLLLTVASSFRLTGLGLLVTPQEDNTQSLSKFDLHTKLEVNLVFPDGHQEAATASIEEMSRQTGADDAPAYYDEHVLLLESDLIREVPIGTEIWWAGQAYDPYALLR</sequence>
<dbReference type="OrthoDB" id="885420at2"/>
<dbReference type="RefSeq" id="WP_139516924.1">
    <property type="nucleotide sequence ID" value="NZ_CP040896.1"/>
</dbReference>
<dbReference type="Proteomes" id="UP000305398">
    <property type="component" value="Chromosome"/>
</dbReference>
<proteinExistence type="predicted"/>
<organism evidence="1 2">
    <name type="scientific">Hymenobacter jejuensis</name>
    <dbReference type="NCBI Taxonomy" id="2502781"/>
    <lineage>
        <taxon>Bacteria</taxon>
        <taxon>Pseudomonadati</taxon>
        <taxon>Bacteroidota</taxon>
        <taxon>Cytophagia</taxon>
        <taxon>Cytophagales</taxon>
        <taxon>Hymenobacteraceae</taxon>
        <taxon>Hymenobacter</taxon>
    </lineage>
</organism>
<dbReference type="EMBL" id="CP040896">
    <property type="protein sequence ID" value="QDA61750.1"/>
    <property type="molecule type" value="Genomic_DNA"/>
</dbReference>
<gene>
    <name evidence="1" type="ORF">FHG12_17340</name>
</gene>
<accession>A0A5B8A370</accession>
<name>A0A5B8A370_9BACT</name>
<dbReference type="KEGG" id="hyj:FHG12_17340"/>
<evidence type="ECO:0000313" key="2">
    <source>
        <dbReference type="Proteomes" id="UP000305398"/>
    </source>
</evidence>
<protein>
    <submittedName>
        <fullName evidence="1">Uncharacterized protein</fullName>
    </submittedName>
</protein>
<dbReference type="AlphaFoldDB" id="A0A5B8A370"/>